<dbReference type="InterPro" id="IPR050377">
    <property type="entry name" value="Radical_SAM_PqqE_MftC-like"/>
</dbReference>
<protein>
    <submittedName>
        <fullName evidence="8">Radical SAM additional 4Fe4S-binding SPASM domain-containing protein</fullName>
    </submittedName>
</protein>
<evidence type="ECO:0000256" key="6">
    <source>
        <dbReference type="ARBA" id="ARBA00023014"/>
    </source>
</evidence>
<dbReference type="GO" id="GO:0003824">
    <property type="term" value="F:catalytic activity"/>
    <property type="evidence" value="ECO:0007669"/>
    <property type="project" value="InterPro"/>
</dbReference>
<dbReference type="Pfam" id="PF04055">
    <property type="entry name" value="Radical_SAM"/>
    <property type="match status" value="1"/>
</dbReference>
<dbReference type="Gene3D" id="3.20.20.70">
    <property type="entry name" value="Aldolase class I"/>
    <property type="match status" value="1"/>
</dbReference>
<dbReference type="GO" id="GO:0051539">
    <property type="term" value="F:4 iron, 4 sulfur cluster binding"/>
    <property type="evidence" value="ECO:0007669"/>
    <property type="project" value="UniProtKB-KW"/>
</dbReference>
<dbReference type="InterPro" id="IPR013785">
    <property type="entry name" value="Aldolase_TIM"/>
</dbReference>
<dbReference type="InterPro" id="IPR058240">
    <property type="entry name" value="rSAM_sf"/>
</dbReference>
<dbReference type="CDD" id="cd01335">
    <property type="entry name" value="Radical_SAM"/>
    <property type="match status" value="1"/>
</dbReference>
<sequence length="362" mass="40382">MNDHCWPSLLINPPTVPFLTSAPRNISIEITGRCQLDCRHCFNDSGSEGCGDLPLVIVEKLLDQMASWNVDKVRITGGEPTVHDKFFDLIDACRQRGISVWLNSHGVYNTQLLDELKHAPIERFLISIDGVRENHEMIRGRGTFEHALHSCRALKQAGRNVSLTFHVGRENRHDLTALVEIAADIGADFKVSPIRPVGRARTELLDILLTPAQYLEVVRKVIDLRQRYPHISLFTDFDILDDMPSTSNPIPPAKTACHAGRSMVNISHEGDIYPCAFFVTPDKRFSAGNIYRDSLADVWQHSPVFEPFRTQRKSDTCGNCSHYGNRCVGGCPATAYFTAGAIDAHDPMCFAGLLVPLRPARP</sequence>
<dbReference type="InterPro" id="IPR007197">
    <property type="entry name" value="rSAM"/>
</dbReference>
<keyword evidence="6" id="KW-0411">Iron-sulfur</keyword>
<proteinExistence type="predicted"/>
<gene>
    <name evidence="9" type="ORF">BECKMB1821H_GA0114242_101647</name>
    <name evidence="8" type="ORF">BECKMB1821I_GA0114274_101447</name>
</gene>
<dbReference type="PANTHER" id="PTHR11228">
    <property type="entry name" value="RADICAL SAM DOMAIN PROTEIN"/>
    <property type="match status" value="1"/>
</dbReference>
<dbReference type="SMART" id="SM00729">
    <property type="entry name" value="Elp3"/>
    <property type="match status" value="1"/>
</dbReference>
<dbReference type="SFLD" id="SFLDG01067">
    <property type="entry name" value="SPASM/twitch_domain_containing"/>
    <property type="match status" value="1"/>
</dbReference>
<keyword evidence="5" id="KW-0408">Iron</keyword>
<dbReference type="InterPro" id="IPR017200">
    <property type="entry name" value="PqqE-like"/>
</dbReference>
<dbReference type="InterPro" id="IPR006638">
    <property type="entry name" value="Elp3/MiaA/NifB-like_rSAM"/>
</dbReference>
<organism evidence="8">
    <name type="scientific">Candidatus Kentrum sp. MB</name>
    <dbReference type="NCBI Taxonomy" id="2138164"/>
    <lineage>
        <taxon>Bacteria</taxon>
        <taxon>Pseudomonadati</taxon>
        <taxon>Pseudomonadota</taxon>
        <taxon>Gammaproteobacteria</taxon>
        <taxon>Candidatus Kentrum</taxon>
    </lineage>
</organism>
<dbReference type="PIRSF" id="PIRSF037420">
    <property type="entry name" value="PQQ_syn_pqqE"/>
    <property type="match status" value="1"/>
</dbReference>
<evidence type="ECO:0000256" key="1">
    <source>
        <dbReference type="ARBA" id="ARBA00001966"/>
    </source>
</evidence>
<dbReference type="AlphaFoldDB" id="A0A450XLS7"/>
<evidence type="ECO:0000256" key="2">
    <source>
        <dbReference type="ARBA" id="ARBA00022485"/>
    </source>
</evidence>
<keyword evidence="4" id="KW-0479">Metal-binding</keyword>
<name>A0A450XLS7_9GAMM</name>
<comment type="cofactor">
    <cofactor evidence="1">
        <name>[4Fe-4S] cluster</name>
        <dbReference type="ChEBI" id="CHEBI:49883"/>
    </cofactor>
</comment>
<evidence type="ECO:0000313" key="8">
    <source>
        <dbReference type="EMBL" id="VFK30280.1"/>
    </source>
</evidence>
<reference evidence="8" key="1">
    <citation type="submission" date="2019-02" db="EMBL/GenBank/DDBJ databases">
        <authorList>
            <person name="Gruber-Vodicka R. H."/>
            <person name="Seah K. B. B."/>
        </authorList>
    </citation>
    <scope>NUCLEOTIDE SEQUENCE</scope>
    <source>
        <strain evidence="9">BECK_BZ198</strain>
        <strain evidence="8">BECK_BZ199</strain>
    </source>
</reference>
<dbReference type="EMBL" id="CAADFQ010000014">
    <property type="protein sequence ID" value="VFK30280.1"/>
    <property type="molecule type" value="Genomic_DNA"/>
</dbReference>
<evidence type="ECO:0000313" key="9">
    <source>
        <dbReference type="EMBL" id="VFK75165.1"/>
    </source>
</evidence>
<dbReference type="PROSITE" id="PS51918">
    <property type="entry name" value="RADICAL_SAM"/>
    <property type="match status" value="1"/>
</dbReference>
<keyword evidence="2" id="KW-0004">4Fe-4S</keyword>
<evidence type="ECO:0000256" key="4">
    <source>
        <dbReference type="ARBA" id="ARBA00022723"/>
    </source>
</evidence>
<dbReference type="InterPro" id="IPR023885">
    <property type="entry name" value="4Fe4S-binding_SPASM_dom"/>
</dbReference>
<accession>A0A450XLS7</accession>
<dbReference type="EMBL" id="CAADGH010000016">
    <property type="protein sequence ID" value="VFK75165.1"/>
    <property type="molecule type" value="Genomic_DNA"/>
</dbReference>
<evidence type="ECO:0000259" key="7">
    <source>
        <dbReference type="PROSITE" id="PS51918"/>
    </source>
</evidence>
<evidence type="ECO:0000256" key="3">
    <source>
        <dbReference type="ARBA" id="ARBA00022691"/>
    </source>
</evidence>
<dbReference type="PANTHER" id="PTHR11228:SF7">
    <property type="entry name" value="PQQA PEPTIDE CYCLASE"/>
    <property type="match status" value="1"/>
</dbReference>
<dbReference type="Pfam" id="PF13186">
    <property type="entry name" value="SPASM"/>
    <property type="match status" value="1"/>
</dbReference>
<evidence type="ECO:0000256" key="5">
    <source>
        <dbReference type="ARBA" id="ARBA00023004"/>
    </source>
</evidence>
<dbReference type="SFLD" id="SFLDG01386">
    <property type="entry name" value="main_SPASM_domain-containing"/>
    <property type="match status" value="1"/>
</dbReference>
<dbReference type="SUPFAM" id="SSF102114">
    <property type="entry name" value="Radical SAM enzymes"/>
    <property type="match status" value="1"/>
</dbReference>
<dbReference type="GO" id="GO:0046872">
    <property type="term" value="F:metal ion binding"/>
    <property type="evidence" value="ECO:0007669"/>
    <property type="project" value="UniProtKB-KW"/>
</dbReference>
<dbReference type="SFLD" id="SFLDS00029">
    <property type="entry name" value="Radical_SAM"/>
    <property type="match status" value="1"/>
</dbReference>
<keyword evidence="3" id="KW-0949">S-adenosyl-L-methionine</keyword>
<feature type="domain" description="Radical SAM core" evidence="7">
    <location>
        <begin position="20"/>
        <end position="227"/>
    </location>
</feature>
<dbReference type="NCBIfam" id="TIGR04085">
    <property type="entry name" value="rSAM_more_4Fe4S"/>
    <property type="match status" value="1"/>
</dbReference>